<evidence type="ECO:0000256" key="6">
    <source>
        <dbReference type="ARBA" id="ARBA00022801"/>
    </source>
</evidence>
<accession>A0ABN5F854</accession>
<evidence type="ECO:0000256" key="8">
    <source>
        <dbReference type="ARBA" id="ARBA00023204"/>
    </source>
</evidence>
<dbReference type="CDD" id="cd09084">
    <property type="entry name" value="EEP-2"/>
    <property type="match status" value="1"/>
</dbReference>
<evidence type="ECO:0000259" key="10">
    <source>
        <dbReference type="Pfam" id="PF03372"/>
    </source>
</evidence>
<feature type="transmembrane region" description="Helical" evidence="9">
    <location>
        <begin position="12"/>
        <end position="32"/>
    </location>
</feature>
<dbReference type="PANTHER" id="PTHR15822:SF4">
    <property type="entry name" value="TYROSYL-DNA PHOSPHODIESTERASE 2"/>
    <property type="match status" value="1"/>
</dbReference>
<evidence type="ECO:0000256" key="4">
    <source>
        <dbReference type="ARBA" id="ARBA00022723"/>
    </source>
</evidence>
<dbReference type="EMBL" id="CP019336">
    <property type="protein sequence ID" value="AUC22939.1"/>
    <property type="molecule type" value="Genomic_DNA"/>
</dbReference>
<dbReference type="Gene3D" id="3.60.10.10">
    <property type="entry name" value="Endonuclease/exonuclease/phosphatase"/>
    <property type="match status" value="1"/>
</dbReference>
<feature type="transmembrane region" description="Helical" evidence="9">
    <location>
        <begin position="38"/>
        <end position="61"/>
    </location>
</feature>
<feature type="domain" description="Endonuclease/exonuclease/phosphatase" evidence="10">
    <location>
        <begin position="125"/>
        <end position="326"/>
    </location>
</feature>
<dbReference type="InterPro" id="IPR036691">
    <property type="entry name" value="Endo/exonu/phosph_ase_sf"/>
</dbReference>
<name>A0ABN5F854_9FLAO</name>
<keyword evidence="7" id="KW-0460">Magnesium</keyword>
<proteinExistence type="predicted"/>
<keyword evidence="8" id="KW-0234">DNA repair</keyword>
<evidence type="ECO:0000256" key="3">
    <source>
        <dbReference type="ARBA" id="ARBA00022722"/>
    </source>
</evidence>
<keyword evidence="9" id="KW-1133">Transmembrane helix</keyword>
<keyword evidence="4" id="KW-0479">Metal-binding</keyword>
<keyword evidence="12" id="KW-1185">Reference proteome</keyword>
<evidence type="ECO:0000256" key="1">
    <source>
        <dbReference type="ARBA" id="ARBA00001936"/>
    </source>
</evidence>
<dbReference type="InterPro" id="IPR005135">
    <property type="entry name" value="Endo/exonuclease/phosphatase"/>
</dbReference>
<gene>
    <name evidence="11" type="ORF">BTO15_12935</name>
</gene>
<keyword evidence="9" id="KW-0812">Transmembrane</keyword>
<comment type="cofactor">
    <cofactor evidence="2">
        <name>Mg(2+)</name>
        <dbReference type="ChEBI" id="CHEBI:18420"/>
    </cofactor>
</comment>
<dbReference type="InterPro" id="IPR051547">
    <property type="entry name" value="TDP2-like"/>
</dbReference>
<dbReference type="SUPFAM" id="SSF56219">
    <property type="entry name" value="DNase I-like"/>
    <property type="match status" value="1"/>
</dbReference>
<comment type="cofactor">
    <cofactor evidence="1">
        <name>Mn(2+)</name>
        <dbReference type="ChEBI" id="CHEBI:29035"/>
    </cofactor>
</comment>
<protein>
    <submittedName>
        <fullName evidence="11">Endonuclease</fullName>
    </submittedName>
</protein>
<feature type="transmembrane region" description="Helical" evidence="9">
    <location>
        <begin position="68"/>
        <end position="86"/>
    </location>
</feature>
<evidence type="ECO:0000256" key="7">
    <source>
        <dbReference type="ARBA" id="ARBA00022842"/>
    </source>
</evidence>
<dbReference type="GO" id="GO:0004519">
    <property type="term" value="F:endonuclease activity"/>
    <property type="evidence" value="ECO:0007669"/>
    <property type="project" value="UniProtKB-KW"/>
</dbReference>
<evidence type="ECO:0000256" key="9">
    <source>
        <dbReference type="SAM" id="Phobius"/>
    </source>
</evidence>
<dbReference type="PANTHER" id="PTHR15822">
    <property type="entry name" value="TRAF AND TNF RECEPTOR-ASSOCIATED PROTEIN"/>
    <property type="match status" value="1"/>
</dbReference>
<dbReference type="Proteomes" id="UP000232721">
    <property type="component" value="Chromosome"/>
</dbReference>
<organism evidence="11 12">
    <name type="scientific">Polaribacter sejongensis</name>
    <dbReference type="NCBI Taxonomy" id="985043"/>
    <lineage>
        <taxon>Bacteria</taxon>
        <taxon>Pseudomonadati</taxon>
        <taxon>Bacteroidota</taxon>
        <taxon>Flavobacteriia</taxon>
        <taxon>Flavobacteriales</taxon>
        <taxon>Flavobacteriaceae</taxon>
    </lineage>
</organism>
<reference evidence="11 12" key="1">
    <citation type="submission" date="2017-02" db="EMBL/GenBank/DDBJ databases">
        <title>Trade-off between light-utilization and light-protection in marine flavobacteria.</title>
        <authorList>
            <person name="Kumagai Y."/>
            <person name="Yoshizawa S."/>
            <person name="Kogure K."/>
            <person name="Iwasaki W."/>
        </authorList>
    </citation>
    <scope>NUCLEOTIDE SEQUENCE [LARGE SCALE GENOMIC DNA]</scope>
    <source>
        <strain evidence="11 12">KCTC 23670</strain>
    </source>
</reference>
<sequence length="335" mass="39060">MKNLSPIDKILFFLNSILATLLLLSYVLHFISPITIPFVAIISLFVPFLMIINLLFAIYWLIKLKKQFLLSVTVFIIGVFFSSPFFKISGNNSSLNSDLKVMSYNVKSFDLFHKKKDSIVQDGYEFITEKDPDIISIQEYYKSNKNNFSFPYKYVKLRPNSKKYGMAIYSKHKIINSGSLDLKSTGNNIIFADILKKKDTIRIYNIHLESLRIKPNEENFGEENSEKLIERVSNSFKEQAEQTVQFLAHEQQWKGKKIVCGDFNNTSYSWVYNQIAKGKKDTYIESGKGFGKTYNYWFPMRIDFILTDNNAISNKFTTYTEKYSDHFPVMAKINW</sequence>
<keyword evidence="9" id="KW-0472">Membrane</keyword>
<evidence type="ECO:0000256" key="2">
    <source>
        <dbReference type="ARBA" id="ARBA00001946"/>
    </source>
</evidence>
<dbReference type="Pfam" id="PF03372">
    <property type="entry name" value="Exo_endo_phos"/>
    <property type="match status" value="1"/>
</dbReference>
<keyword evidence="5" id="KW-0227">DNA damage</keyword>
<evidence type="ECO:0000313" key="11">
    <source>
        <dbReference type="EMBL" id="AUC22939.1"/>
    </source>
</evidence>
<keyword evidence="6" id="KW-0378">Hydrolase</keyword>
<evidence type="ECO:0000256" key="5">
    <source>
        <dbReference type="ARBA" id="ARBA00022763"/>
    </source>
</evidence>
<keyword evidence="11" id="KW-0255">Endonuclease</keyword>
<evidence type="ECO:0000313" key="12">
    <source>
        <dbReference type="Proteomes" id="UP000232721"/>
    </source>
</evidence>
<keyword evidence="3" id="KW-0540">Nuclease</keyword>